<dbReference type="PANTHER" id="PTHR45947">
    <property type="entry name" value="SULFOQUINOVOSYL TRANSFERASE SQD2"/>
    <property type="match status" value="1"/>
</dbReference>
<proteinExistence type="predicted"/>
<comment type="caution">
    <text evidence="3">The sequence shown here is derived from an EMBL/GenBank/DDBJ whole genome shotgun (WGS) entry which is preliminary data.</text>
</comment>
<feature type="domain" description="Glycosyltransferase subfamily 4-like N-terminal" evidence="2">
    <location>
        <begin position="31"/>
        <end position="172"/>
    </location>
</feature>
<dbReference type="Proteomes" id="UP000271227">
    <property type="component" value="Unassembled WGS sequence"/>
</dbReference>
<keyword evidence="3" id="KW-0808">Transferase</keyword>
<dbReference type="InterPro" id="IPR001296">
    <property type="entry name" value="Glyco_trans_1"/>
</dbReference>
<gene>
    <name evidence="3" type="ORF">BXY39_0549</name>
</gene>
<dbReference type="OrthoDB" id="9790710at2"/>
<dbReference type="EMBL" id="REFR01000009">
    <property type="protein sequence ID" value="RMB12059.1"/>
    <property type="molecule type" value="Genomic_DNA"/>
</dbReference>
<dbReference type="InterPro" id="IPR028098">
    <property type="entry name" value="Glyco_trans_4-like_N"/>
</dbReference>
<accession>A0A3M0CX43</accession>
<dbReference type="Pfam" id="PF00534">
    <property type="entry name" value="Glycos_transf_1"/>
    <property type="match status" value="1"/>
</dbReference>
<reference evidence="3 4" key="1">
    <citation type="submission" date="2018-10" db="EMBL/GenBank/DDBJ databases">
        <title>Genomic Encyclopedia of Archaeal and Bacterial Type Strains, Phase II (KMG-II): from individual species to whole genera.</title>
        <authorList>
            <person name="Goeker M."/>
        </authorList>
    </citation>
    <scope>NUCLEOTIDE SEQUENCE [LARGE SCALE GENOMIC DNA]</scope>
    <source>
        <strain evidence="3 4">DSM 25217</strain>
    </source>
</reference>
<evidence type="ECO:0000313" key="3">
    <source>
        <dbReference type="EMBL" id="RMB12059.1"/>
    </source>
</evidence>
<evidence type="ECO:0000259" key="2">
    <source>
        <dbReference type="Pfam" id="PF13439"/>
    </source>
</evidence>
<dbReference type="PANTHER" id="PTHR45947:SF3">
    <property type="entry name" value="SULFOQUINOVOSYL TRANSFERASE SQD2"/>
    <property type="match status" value="1"/>
</dbReference>
<protein>
    <submittedName>
        <fullName evidence="3">Glycosyltransferase involved in cell wall biosynthesis</fullName>
    </submittedName>
</protein>
<name>A0A3M0CX43_9PROT</name>
<dbReference type="AlphaFoldDB" id="A0A3M0CX43"/>
<dbReference type="InterPro" id="IPR050194">
    <property type="entry name" value="Glycosyltransferase_grp1"/>
</dbReference>
<organism evidence="3 4">
    <name type="scientific">Eilatimonas milleporae</name>
    <dbReference type="NCBI Taxonomy" id="911205"/>
    <lineage>
        <taxon>Bacteria</taxon>
        <taxon>Pseudomonadati</taxon>
        <taxon>Pseudomonadota</taxon>
        <taxon>Alphaproteobacteria</taxon>
        <taxon>Kordiimonadales</taxon>
        <taxon>Kordiimonadaceae</taxon>
        <taxon>Eilatimonas</taxon>
    </lineage>
</organism>
<evidence type="ECO:0000259" key="1">
    <source>
        <dbReference type="Pfam" id="PF00534"/>
    </source>
</evidence>
<dbReference type="InParanoid" id="A0A3M0CX43"/>
<feature type="domain" description="Glycosyl transferase family 1" evidence="1">
    <location>
        <begin position="184"/>
        <end position="344"/>
    </location>
</feature>
<dbReference type="RefSeq" id="WP_121937274.1">
    <property type="nucleotide sequence ID" value="NZ_REFR01000009.1"/>
</dbReference>
<sequence>MTPRILHVFPSFEVGGAQRRHATLVTKGSGHFIHSVFAMDGNYKALSLITSVPTAETQPAFRRRTMVRSALACRRLLAEMRPHLLVTYNWGSVEWALGNRFRPLVPHIHIQDGFGPDEANGELWRRKLVRRLAYGGAARVIVPSETLEHIARSHWHIRDARLRRIDNGVDPGRFAGPADDHLVRRLKLDGDGPVIGTVGALRPEKNMGRLIEAVRTVADSIPTVRLVIVGDGIGRSALSMLTERIGLKENVIFAGHLDKPEDILPAFDVFALSSDTEQAPLALIEAMATGLPVAATDVGDVRTMVHPDNAPHIAGHDAQTLAGNLMTLCSDADRRTALGAANRRTVHDRFDETAMIAAYEREFDAVLGGV</sequence>
<dbReference type="GO" id="GO:0016758">
    <property type="term" value="F:hexosyltransferase activity"/>
    <property type="evidence" value="ECO:0007669"/>
    <property type="project" value="TreeGrafter"/>
</dbReference>
<keyword evidence="4" id="KW-1185">Reference proteome</keyword>
<evidence type="ECO:0000313" key="4">
    <source>
        <dbReference type="Proteomes" id="UP000271227"/>
    </source>
</evidence>
<dbReference type="Pfam" id="PF13439">
    <property type="entry name" value="Glyco_transf_4"/>
    <property type="match status" value="1"/>
</dbReference>
<dbReference type="SUPFAM" id="SSF53756">
    <property type="entry name" value="UDP-Glycosyltransferase/glycogen phosphorylase"/>
    <property type="match status" value="1"/>
</dbReference>
<dbReference type="Gene3D" id="3.40.50.2000">
    <property type="entry name" value="Glycogen Phosphorylase B"/>
    <property type="match status" value="2"/>
</dbReference>